<comment type="caution">
    <text evidence="8">The sequence shown here is derived from an EMBL/GenBank/DDBJ whole genome shotgun (WGS) entry which is preliminary data.</text>
</comment>
<evidence type="ECO:0000256" key="2">
    <source>
        <dbReference type="ARBA" id="ARBA00022670"/>
    </source>
</evidence>
<dbReference type="InterPro" id="IPR015500">
    <property type="entry name" value="Peptidase_S8_subtilisin-rel"/>
</dbReference>
<proteinExistence type="inferred from homology"/>
<keyword evidence="4" id="KW-0720">Serine protease</keyword>
<evidence type="ECO:0000259" key="7">
    <source>
        <dbReference type="Pfam" id="PF00082"/>
    </source>
</evidence>
<comment type="caution">
    <text evidence="5">Lacks conserved residue(s) required for the propagation of feature annotation.</text>
</comment>
<evidence type="ECO:0000313" key="8">
    <source>
        <dbReference type="EMBL" id="CAL8080159.1"/>
    </source>
</evidence>
<evidence type="ECO:0000256" key="1">
    <source>
        <dbReference type="ARBA" id="ARBA00011073"/>
    </source>
</evidence>
<dbReference type="PROSITE" id="PS51892">
    <property type="entry name" value="SUBTILASE"/>
    <property type="match status" value="1"/>
</dbReference>
<evidence type="ECO:0000256" key="5">
    <source>
        <dbReference type="PROSITE-ProRule" id="PRU01240"/>
    </source>
</evidence>
<comment type="similarity">
    <text evidence="1 5">Belongs to the peptidase S8 family.</text>
</comment>
<keyword evidence="2" id="KW-0645">Protease</keyword>
<feature type="signal peptide" evidence="6">
    <location>
        <begin position="1"/>
        <end position="16"/>
    </location>
</feature>
<dbReference type="PANTHER" id="PTHR43806:SF67">
    <property type="entry name" value="EGF-LIKE DOMAIN-CONTAINING PROTEIN"/>
    <property type="match status" value="1"/>
</dbReference>
<organism evidence="8 9">
    <name type="scientific">Orchesella dallaii</name>
    <dbReference type="NCBI Taxonomy" id="48710"/>
    <lineage>
        <taxon>Eukaryota</taxon>
        <taxon>Metazoa</taxon>
        <taxon>Ecdysozoa</taxon>
        <taxon>Arthropoda</taxon>
        <taxon>Hexapoda</taxon>
        <taxon>Collembola</taxon>
        <taxon>Entomobryomorpha</taxon>
        <taxon>Entomobryoidea</taxon>
        <taxon>Orchesellidae</taxon>
        <taxon>Orchesellinae</taxon>
        <taxon>Orchesella</taxon>
    </lineage>
</organism>
<dbReference type="Pfam" id="PF00082">
    <property type="entry name" value="Peptidase_S8"/>
    <property type="match status" value="1"/>
</dbReference>
<protein>
    <recommendedName>
        <fullName evidence="7">Peptidase S8/S53 domain-containing protein</fullName>
    </recommendedName>
</protein>
<dbReference type="PROSITE" id="PS00138">
    <property type="entry name" value="SUBTILASE_SER"/>
    <property type="match status" value="1"/>
</dbReference>
<dbReference type="InterPro" id="IPR050131">
    <property type="entry name" value="Peptidase_S8_subtilisin-like"/>
</dbReference>
<dbReference type="Gene3D" id="3.40.50.200">
    <property type="entry name" value="Peptidase S8/S53 domain"/>
    <property type="match status" value="1"/>
</dbReference>
<reference evidence="8 9" key="1">
    <citation type="submission" date="2024-08" db="EMBL/GenBank/DDBJ databases">
        <authorList>
            <person name="Cucini C."/>
            <person name="Frati F."/>
        </authorList>
    </citation>
    <scope>NUCLEOTIDE SEQUENCE [LARGE SCALE GENOMIC DNA]</scope>
</reference>
<feature type="domain" description="Peptidase S8/S53" evidence="7">
    <location>
        <begin position="166"/>
        <end position="426"/>
    </location>
</feature>
<dbReference type="PRINTS" id="PR00723">
    <property type="entry name" value="SUBTILISIN"/>
</dbReference>
<dbReference type="InterPro" id="IPR036852">
    <property type="entry name" value="Peptidase_S8/S53_dom_sf"/>
</dbReference>
<dbReference type="EMBL" id="CAXLJM020000014">
    <property type="protein sequence ID" value="CAL8080159.1"/>
    <property type="molecule type" value="Genomic_DNA"/>
</dbReference>
<evidence type="ECO:0000256" key="4">
    <source>
        <dbReference type="ARBA" id="ARBA00022825"/>
    </source>
</evidence>
<sequence length="460" mass="47922">MIRKVLILALIGVALAAPSSKVEQKLTSTLKSEGTANIFVKFHGGNKAAISRLELLKFTDRTAKITHLVKNLKTVAQSTQKNALGLLKARTVSFKQFWISNELYVQGASVELVNSLAGLPEVEDIREEIVITLEQPIFGEIVPNAEWNIEIIEAPAAWALPGGNNGTGAVVANLDTGVRATHEALRDNFRESYGWFDPYDSTSTTPSDGNGVGTHIMGTLVGSGGIGVAPGAQWISCRGCSAISCTQAALLQCGQWVVCPTLPNGESEDCSQAPHVVSNSWGGGQGDTWYDPVLSAWQAAQITPIFAIGNSGPSCGSVGSPGDSPLVIGVGSLSGTSADSLASGSSIGPSSINGGLKPDITAPGSMIRSAWGTSDDAYQTISGTSMAAPHVAGTVALLRAENPNFTFQEVKDLLGNNADTDLEDLGAVCGGIPSTQFPNNHYGHGRVNARRALEAAINLN</sequence>
<keyword evidence="3" id="KW-0378">Hydrolase</keyword>
<dbReference type="PANTHER" id="PTHR43806">
    <property type="entry name" value="PEPTIDASE S8"/>
    <property type="match status" value="1"/>
</dbReference>
<keyword evidence="9" id="KW-1185">Reference proteome</keyword>
<feature type="chain" id="PRO_5046146066" description="Peptidase S8/S53 domain-containing protein" evidence="6">
    <location>
        <begin position="17"/>
        <end position="460"/>
    </location>
</feature>
<evidence type="ECO:0000313" key="9">
    <source>
        <dbReference type="Proteomes" id="UP001642540"/>
    </source>
</evidence>
<dbReference type="InterPro" id="IPR023828">
    <property type="entry name" value="Peptidase_S8_Ser-AS"/>
</dbReference>
<accession>A0ABP1PWB8</accession>
<name>A0ABP1PWB8_9HEXA</name>
<evidence type="ECO:0000256" key="6">
    <source>
        <dbReference type="SAM" id="SignalP"/>
    </source>
</evidence>
<evidence type="ECO:0000256" key="3">
    <source>
        <dbReference type="ARBA" id="ARBA00022801"/>
    </source>
</evidence>
<dbReference type="SUPFAM" id="SSF52743">
    <property type="entry name" value="Subtilisin-like"/>
    <property type="match status" value="1"/>
</dbReference>
<dbReference type="InterPro" id="IPR000209">
    <property type="entry name" value="Peptidase_S8/S53_dom"/>
</dbReference>
<keyword evidence="6" id="KW-0732">Signal</keyword>
<gene>
    <name evidence="8" type="ORF">ODALV1_LOCUS4561</name>
</gene>
<dbReference type="Proteomes" id="UP001642540">
    <property type="component" value="Unassembled WGS sequence"/>
</dbReference>